<dbReference type="AlphaFoldDB" id="A0A015TZM8"/>
<dbReference type="PATRIC" id="fig|1339316.3.peg.3304"/>
<dbReference type="RefSeq" id="WP_005788988.1">
    <property type="nucleotide sequence ID" value="NZ_JGDB01000222.1"/>
</dbReference>
<dbReference type="SUPFAM" id="SSF141694">
    <property type="entry name" value="AF2212/PG0164-like"/>
    <property type="match status" value="1"/>
</dbReference>
<dbReference type="InterPro" id="IPR015018">
    <property type="entry name" value="DUF1905"/>
</dbReference>
<comment type="caution">
    <text evidence="1">The sequence shown here is derived from an EMBL/GenBank/DDBJ whole genome shotgun (WGS) entry which is preliminary data.</text>
</comment>
<name>A0A015TZM8_BACFG</name>
<dbReference type="Pfam" id="PF08922">
    <property type="entry name" value="DUF1905"/>
    <property type="match status" value="1"/>
</dbReference>
<dbReference type="Proteomes" id="UP000020773">
    <property type="component" value="Unassembled WGS sequence"/>
</dbReference>
<accession>A0A015TZM8</accession>
<dbReference type="Gene3D" id="2.40.30.100">
    <property type="entry name" value="AF2212/PG0164-like"/>
    <property type="match status" value="1"/>
</dbReference>
<sequence length="160" mass="18255">MEVPLVDKDYLLERTPGNGGWTYAPIPEVPQDKKAPFGWVKVKGSIDGVEIKKHHLMPMGNGELGLSVKAEIRKKIKKQAGDYVHVVLYLDEEPSEIPEELQLCLQDEPRALEFFNSLAENERHNYVKWIYSAKTDRAKVARMAKAIDRLASNLKYYDKG</sequence>
<dbReference type="InterPro" id="IPR037079">
    <property type="entry name" value="AF2212/PG0164-like_sf"/>
</dbReference>
<protein>
    <recommendedName>
        <fullName evidence="3">DUF1905 domain-containing protein</fullName>
    </recommendedName>
</protein>
<dbReference type="SMR" id="A0A015TZM8"/>
<reference evidence="1 2" key="1">
    <citation type="submission" date="2014-02" db="EMBL/GenBank/DDBJ databases">
        <authorList>
            <person name="Sears C."/>
            <person name="Carroll K."/>
            <person name="Sack B.R."/>
            <person name="Qadri F."/>
            <person name="Myers L.L."/>
            <person name="Chung G.-T."/>
            <person name="Escheverria P."/>
            <person name="Fraser C.M."/>
            <person name="Sadzewicz L."/>
            <person name="Shefchek K.A."/>
            <person name="Tallon L."/>
            <person name="Das S.P."/>
            <person name="Daugherty S."/>
            <person name="Mongodin E.F."/>
        </authorList>
    </citation>
    <scope>NUCLEOTIDE SEQUENCE [LARGE SCALE GENOMIC DNA]</scope>
    <source>
        <strain evidence="2">3998T(B)3</strain>
    </source>
</reference>
<evidence type="ECO:0000313" key="2">
    <source>
        <dbReference type="Proteomes" id="UP000020773"/>
    </source>
</evidence>
<organism evidence="1 2">
    <name type="scientific">Bacteroides fragilis str. 3998T(B)3</name>
    <dbReference type="NCBI Taxonomy" id="1339316"/>
    <lineage>
        <taxon>Bacteria</taxon>
        <taxon>Pseudomonadati</taxon>
        <taxon>Bacteroidota</taxon>
        <taxon>Bacteroidia</taxon>
        <taxon>Bacteroidales</taxon>
        <taxon>Bacteroidaceae</taxon>
        <taxon>Bacteroides</taxon>
    </lineage>
</organism>
<evidence type="ECO:0008006" key="3">
    <source>
        <dbReference type="Google" id="ProtNLM"/>
    </source>
</evidence>
<evidence type="ECO:0000313" key="1">
    <source>
        <dbReference type="EMBL" id="EXY89854.1"/>
    </source>
</evidence>
<dbReference type="Pfam" id="PF13376">
    <property type="entry name" value="OmdA"/>
    <property type="match status" value="1"/>
</dbReference>
<dbReference type="GeneID" id="60369521"/>
<proteinExistence type="predicted"/>
<dbReference type="EMBL" id="JGDB01000222">
    <property type="protein sequence ID" value="EXY89854.1"/>
    <property type="molecule type" value="Genomic_DNA"/>
</dbReference>
<gene>
    <name evidence="1" type="ORF">M125_3487</name>
</gene>